<dbReference type="PANTHER" id="PTHR36111">
    <property type="entry name" value="INNER MEMBRANE PROTEIN-RELATED"/>
    <property type="match status" value="1"/>
</dbReference>
<accession>A0A1S8LPZ3</accession>
<dbReference type="Proteomes" id="UP000190951">
    <property type="component" value="Chromosome"/>
</dbReference>
<dbReference type="EMBL" id="CP096983">
    <property type="protein sequence ID" value="URZ13632.1"/>
    <property type="molecule type" value="Genomic_DNA"/>
</dbReference>
<dbReference type="KEGG" id="crw:CROST_043980"/>
<proteinExistence type="predicted"/>
<reference evidence="1 2" key="1">
    <citation type="submission" date="2022-04" db="EMBL/GenBank/DDBJ databases">
        <title>Genome sequence of C. roseum typestrain.</title>
        <authorList>
            <person name="Poehlein A."/>
            <person name="Schoch T."/>
            <person name="Duerre P."/>
            <person name="Daniel R."/>
        </authorList>
    </citation>
    <scope>NUCLEOTIDE SEQUENCE [LARGE SCALE GENOMIC DNA]</scope>
    <source>
        <strain evidence="1 2">DSM 7320</strain>
    </source>
</reference>
<dbReference type="AlphaFoldDB" id="A0A1S8LPZ3"/>
<keyword evidence="2" id="KW-1185">Reference proteome</keyword>
<dbReference type="Pfam" id="PF04474">
    <property type="entry name" value="DUF554"/>
    <property type="match status" value="1"/>
</dbReference>
<evidence type="ECO:0000313" key="1">
    <source>
        <dbReference type="EMBL" id="URZ13632.1"/>
    </source>
</evidence>
<gene>
    <name evidence="1" type="primary">ydfK</name>
    <name evidence="1" type="ORF">CROST_043980</name>
</gene>
<dbReference type="InterPro" id="IPR007563">
    <property type="entry name" value="DUF554"/>
</dbReference>
<protein>
    <submittedName>
        <fullName evidence="1">Membrane protein YdfK</fullName>
    </submittedName>
</protein>
<evidence type="ECO:0000313" key="2">
    <source>
        <dbReference type="Proteomes" id="UP000190951"/>
    </source>
</evidence>
<dbReference type="STRING" id="84029.CROST_01130"/>
<dbReference type="PANTHER" id="PTHR36111:SF2">
    <property type="entry name" value="INNER MEMBRANE PROTEIN"/>
    <property type="match status" value="1"/>
</dbReference>
<sequence length="225" mass="23937">MIGTIVNCLSIISGSILGTVFKRGIKEEYKDIMLQAMGLSATVIGISSAVNCIPKSKYHVLFIVSIAIGGLIGQKFDLEKRLDNVGARFSESNLVEGLSTAVLLFCAGTLSILGPLESALKGDNTLLYTNSMLDGITSIVLASNFGIGIMASSVILFLWQGLIYLSANVVSVYITADLLNEISIVGGILILSSGLNILKIKKIKVLNLLPALFIPIIFFIIKGLV</sequence>
<dbReference type="RefSeq" id="WP_077835100.1">
    <property type="nucleotide sequence ID" value="NZ_CP096983.1"/>
</dbReference>
<organism evidence="1 2">
    <name type="scientific">Clostridium felsineum</name>
    <dbReference type="NCBI Taxonomy" id="36839"/>
    <lineage>
        <taxon>Bacteria</taxon>
        <taxon>Bacillati</taxon>
        <taxon>Bacillota</taxon>
        <taxon>Clostridia</taxon>
        <taxon>Eubacteriales</taxon>
        <taxon>Clostridiaceae</taxon>
        <taxon>Clostridium</taxon>
    </lineage>
</organism>
<name>A0A1S8LPZ3_9CLOT</name>